<feature type="region of interest" description="Disordered" evidence="1">
    <location>
        <begin position="1"/>
        <end position="87"/>
    </location>
</feature>
<dbReference type="Proteomes" id="UP000010121">
    <property type="component" value="Unassembled WGS sequence"/>
</dbReference>
<feature type="compositionally biased region" description="Basic and acidic residues" evidence="1">
    <location>
        <begin position="1"/>
        <end position="16"/>
    </location>
</feature>
<feature type="non-terminal residue" evidence="2">
    <location>
        <position position="1"/>
    </location>
</feature>
<sequence>AADARPPRADRGEGFKGKPRPKGGKPEGKPERGDRGDRGNRPDRGDRGGKDHGKSAPQTYEARPPRAEKPIDPDNPFAVLLALKGRT</sequence>
<reference evidence="2 3" key="1">
    <citation type="submission" date="2009-08" db="EMBL/GenBank/DDBJ databases">
        <title>The draft genome of Rhodobacter sp. SW2.</title>
        <authorList>
            <consortium name="US DOE Joint Genome Institute (JGI-PGF)"/>
            <person name="Lucas S."/>
            <person name="Copeland A."/>
            <person name="Lapidus A."/>
            <person name="Glavina del Rio T."/>
            <person name="Tice H."/>
            <person name="Bruce D."/>
            <person name="Goodwin L."/>
            <person name="Pitluck S."/>
            <person name="Larimer F."/>
            <person name="Land M.L."/>
            <person name="Hauser L."/>
            <person name="Emerson D."/>
        </authorList>
    </citation>
    <scope>NUCLEOTIDE SEQUENCE [LARGE SCALE GENOMIC DNA]</scope>
    <source>
        <strain evidence="2 3">SW2</strain>
    </source>
</reference>
<evidence type="ECO:0000313" key="3">
    <source>
        <dbReference type="Proteomes" id="UP000010121"/>
    </source>
</evidence>
<comment type="caution">
    <text evidence="2">The sequence shown here is derived from an EMBL/GenBank/DDBJ whole genome shotgun (WGS) entry which is preliminary data.</text>
</comment>
<name>C8S484_9RHOB</name>
<accession>C8S484</accession>
<protein>
    <submittedName>
        <fullName evidence="2">Uncharacterized protein</fullName>
    </submittedName>
</protein>
<evidence type="ECO:0000313" key="2">
    <source>
        <dbReference type="EMBL" id="EEW24198.1"/>
    </source>
</evidence>
<dbReference type="AlphaFoldDB" id="C8S484"/>
<organism evidence="2 3">
    <name type="scientific">Rhodobacter ferrooxidans</name>
    <dbReference type="NCBI Taxonomy" id="371731"/>
    <lineage>
        <taxon>Bacteria</taxon>
        <taxon>Pseudomonadati</taxon>
        <taxon>Pseudomonadota</taxon>
        <taxon>Alphaproteobacteria</taxon>
        <taxon>Rhodobacterales</taxon>
        <taxon>Rhodobacter group</taxon>
        <taxon>Rhodobacter</taxon>
    </lineage>
</organism>
<dbReference type="EMBL" id="ACYY01000023">
    <property type="protein sequence ID" value="EEW24198.1"/>
    <property type="molecule type" value="Genomic_DNA"/>
</dbReference>
<dbReference type="STRING" id="371731.Rsw2DRAFT_2818"/>
<evidence type="ECO:0000256" key="1">
    <source>
        <dbReference type="SAM" id="MobiDB-lite"/>
    </source>
</evidence>
<gene>
    <name evidence="2" type="ORF">Rsw2DRAFT_2818</name>
</gene>
<dbReference type="eggNOG" id="COG4581">
    <property type="taxonomic scope" value="Bacteria"/>
</dbReference>
<feature type="compositionally biased region" description="Basic and acidic residues" evidence="1">
    <location>
        <begin position="24"/>
        <end position="54"/>
    </location>
</feature>
<feature type="compositionally biased region" description="Basic and acidic residues" evidence="1">
    <location>
        <begin position="63"/>
        <end position="72"/>
    </location>
</feature>
<keyword evidence="3" id="KW-1185">Reference proteome</keyword>
<proteinExistence type="predicted"/>